<evidence type="ECO:0000256" key="12">
    <source>
        <dbReference type="ARBA" id="ARBA00022946"/>
    </source>
</evidence>
<keyword evidence="5" id="KW-0934">Plastid</keyword>
<gene>
    <name evidence="18" type="ORF">R1sor_016068</name>
</gene>
<name>A0ABD3HH33_9MARC</name>
<comment type="function">
    <text evidence="15">Involved in chlorophyll synthesis and chloroplast protection against oxidative damage.</text>
</comment>
<evidence type="ECO:0000313" key="18">
    <source>
        <dbReference type="EMBL" id="KAL3689759.1"/>
    </source>
</evidence>
<comment type="caution">
    <text evidence="18">The sequence shown here is derived from an EMBL/GenBank/DDBJ whole genome shotgun (WGS) entry which is preliminary data.</text>
</comment>
<dbReference type="Gene3D" id="3.90.190.10">
    <property type="entry name" value="Protein tyrosine phosphatase superfamily"/>
    <property type="match status" value="1"/>
</dbReference>
<keyword evidence="9" id="KW-0067">ATP-binding</keyword>
<dbReference type="Pfam" id="PF20143">
    <property type="entry name" value="NAD_kinase_C"/>
    <property type="match status" value="1"/>
</dbReference>
<evidence type="ECO:0000256" key="3">
    <source>
        <dbReference type="ARBA" id="ARBA00012120"/>
    </source>
</evidence>
<evidence type="ECO:0000256" key="10">
    <source>
        <dbReference type="ARBA" id="ARBA00022857"/>
    </source>
</evidence>
<feature type="compositionally biased region" description="Polar residues" evidence="16">
    <location>
        <begin position="471"/>
        <end position="480"/>
    </location>
</feature>
<dbReference type="SUPFAM" id="SSF52799">
    <property type="entry name" value="(Phosphotyrosine protein) phosphatases II"/>
    <property type="match status" value="1"/>
</dbReference>
<evidence type="ECO:0000256" key="8">
    <source>
        <dbReference type="ARBA" id="ARBA00022777"/>
    </source>
</evidence>
<feature type="domain" description="DSP-PTPase phosphatase fused to NAD+ Kinase" evidence="17">
    <location>
        <begin position="324"/>
        <end position="474"/>
    </location>
</feature>
<feature type="compositionally biased region" description="Low complexity" evidence="16">
    <location>
        <begin position="692"/>
        <end position="701"/>
    </location>
</feature>
<dbReference type="EMBL" id="JBJQOH010000004">
    <property type="protein sequence ID" value="KAL3689759.1"/>
    <property type="molecule type" value="Genomic_DNA"/>
</dbReference>
<dbReference type="InterPro" id="IPR002504">
    <property type="entry name" value="NADK"/>
</dbReference>
<evidence type="ECO:0000256" key="15">
    <source>
        <dbReference type="ARBA" id="ARBA00053646"/>
    </source>
</evidence>
<proteinExistence type="inferred from homology"/>
<dbReference type="InterPro" id="IPR016064">
    <property type="entry name" value="NAD/diacylglycerol_kinase_sf"/>
</dbReference>
<dbReference type="Pfam" id="PF01513">
    <property type="entry name" value="NAD_kinase"/>
    <property type="match status" value="1"/>
</dbReference>
<keyword evidence="11" id="KW-0112">Calmodulin-binding</keyword>
<keyword evidence="4" id="KW-0150">Chloroplast</keyword>
<comment type="catalytic activity">
    <reaction evidence="14">
        <text>NAD(+) + ATP = ADP + NADP(+) + H(+)</text>
        <dbReference type="Rhea" id="RHEA:18629"/>
        <dbReference type="ChEBI" id="CHEBI:15378"/>
        <dbReference type="ChEBI" id="CHEBI:30616"/>
        <dbReference type="ChEBI" id="CHEBI:57540"/>
        <dbReference type="ChEBI" id="CHEBI:58349"/>
        <dbReference type="ChEBI" id="CHEBI:456216"/>
        <dbReference type="EC" id="2.7.1.23"/>
    </reaction>
</comment>
<feature type="region of interest" description="Disordered" evidence="16">
    <location>
        <begin position="471"/>
        <end position="490"/>
    </location>
</feature>
<evidence type="ECO:0000256" key="6">
    <source>
        <dbReference type="ARBA" id="ARBA00022679"/>
    </source>
</evidence>
<protein>
    <recommendedName>
        <fullName evidence="3">NAD(+) kinase</fullName>
        <ecNumber evidence="3">2.7.1.23</ecNumber>
    </recommendedName>
</protein>
<dbReference type="EC" id="2.7.1.23" evidence="3"/>
<reference evidence="18 19" key="1">
    <citation type="submission" date="2024-09" db="EMBL/GenBank/DDBJ databases">
        <title>Chromosome-scale assembly of Riccia sorocarpa.</title>
        <authorList>
            <person name="Paukszto L."/>
        </authorList>
    </citation>
    <scope>NUCLEOTIDE SEQUENCE [LARGE SCALE GENOMIC DNA]</scope>
    <source>
        <strain evidence="18">LP-2024</strain>
        <tissue evidence="18">Aerial parts of the thallus</tissue>
    </source>
</reference>
<dbReference type="InterPro" id="IPR055214">
    <property type="entry name" value="PTP-NADK"/>
</dbReference>
<dbReference type="Gene3D" id="2.60.200.30">
    <property type="entry name" value="Probable inorganic polyphosphate/atp-NAD kinase, domain 2"/>
    <property type="match status" value="1"/>
</dbReference>
<evidence type="ECO:0000256" key="1">
    <source>
        <dbReference type="ARBA" id="ARBA00004229"/>
    </source>
</evidence>
<keyword evidence="8" id="KW-0418">Kinase</keyword>
<evidence type="ECO:0000313" key="19">
    <source>
        <dbReference type="Proteomes" id="UP001633002"/>
    </source>
</evidence>
<dbReference type="PANTHER" id="PTHR20275">
    <property type="entry name" value="NAD KINASE"/>
    <property type="match status" value="1"/>
</dbReference>
<accession>A0ABD3HH33</accession>
<comment type="subcellular location">
    <subcellularLocation>
        <location evidence="1">Plastid</location>
        <location evidence="1">Chloroplast</location>
    </subcellularLocation>
</comment>
<evidence type="ECO:0000259" key="17">
    <source>
        <dbReference type="Pfam" id="PF22741"/>
    </source>
</evidence>
<dbReference type="InterPro" id="IPR017437">
    <property type="entry name" value="ATP-NAD_kinase_PpnK-typ_C"/>
</dbReference>
<evidence type="ECO:0000256" key="14">
    <source>
        <dbReference type="ARBA" id="ARBA00047925"/>
    </source>
</evidence>
<evidence type="ECO:0000256" key="7">
    <source>
        <dbReference type="ARBA" id="ARBA00022741"/>
    </source>
</evidence>
<dbReference type="GO" id="GO:0009507">
    <property type="term" value="C:chloroplast"/>
    <property type="evidence" value="ECO:0007669"/>
    <property type="project" value="UniProtKB-SubCell"/>
</dbReference>
<evidence type="ECO:0000256" key="2">
    <source>
        <dbReference type="ARBA" id="ARBA00010995"/>
    </source>
</evidence>
<organism evidence="18 19">
    <name type="scientific">Riccia sorocarpa</name>
    <dbReference type="NCBI Taxonomy" id="122646"/>
    <lineage>
        <taxon>Eukaryota</taxon>
        <taxon>Viridiplantae</taxon>
        <taxon>Streptophyta</taxon>
        <taxon>Embryophyta</taxon>
        <taxon>Marchantiophyta</taxon>
        <taxon>Marchantiopsida</taxon>
        <taxon>Marchantiidae</taxon>
        <taxon>Marchantiales</taxon>
        <taxon>Ricciaceae</taxon>
        <taxon>Riccia</taxon>
    </lineage>
</organism>
<evidence type="ECO:0000256" key="16">
    <source>
        <dbReference type="SAM" id="MobiDB-lite"/>
    </source>
</evidence>
<dbReference type="Proteomes" id="UP001633002">
    <property type="component" value="Unassembled WGS sequence"/>
</dbReference>
<dbReference type="FunFam" id="3.40.50.10330:FF:000019">
    <property type="entry name" value="NAD kinase 2, chloroplastic"/>
    <property type="match status" value="1"/>
</dbReference>
<feature type="region of interest" description="Disordered" evidence="16">
    <location>
        <begin position="606"/>
        <end position="719"/>
    </location>
</feature>
<dbReference type="AlphaFoldDB" id="A0ABD3HH33"/>
<dbReference type="Gene3D" id="3.40.50.10330">
    <property type="entry name" value="Probable inorganic polyphosphate/atp-NAD kinase, domain 1"/>
    <property type="match status" value="1"/>
</dbReference>
<dbReference type="FunFam" id="2.60.200.30:FF:000004">
    <property type="entry name" value="NAD kinase 2, chloroplastic"/>
    <property type="match status" value="1"/>
</dbReference>
<keyword evidence="12" id="KW-0809">Transit peptide</keyword>
<evidence type="ECO:0000256" key="5">
    <source>
        <dbReference type="ARBA" id="ARBA00022640"/>
    </source>
</evidence>
<comment type="similarity">
    <text evidence="2">Belongs to the NAD kinase family.</text>
</comment>
<evidence type="ECO:0000256" key="13">
    <source>
        <dbReference type="ARBA" id="ARBA00023027"/>
    </source>
</evidence>
<evidence type="ECO:0000256" key="4">
    <source>
        <dbReference type="ARBA" id="ARBA00022528"/>
    </source>
</evidence>
<dbReference type="InterPro" id="IPR029021">
    <property type="entry name" value="Prot-tyrosine_phosphatase-like"/>
</dbReference>
<dbReference type="InterPro" id="IPR017438">
    <property type="entry name" value="ATP-NAD_kinase_N"/>
</dbReference>
<dbReference type="PANTHER" id="PTHR20275:SF6">
    <property type="entry name" value="NAD KINASE 2, CHLOROPLASTIC"/>
    <property type="match status" value="1"/>
</dbReference>
<dbReference type="GO" id="GO:0005516">
    <property type="term" value="F:calmodulin binding"/>
    <property type="evidence" value="ECO:0007669"/>
    <property type="project" value="UniProtKB-KW"/>
</dbReference>
<keyword evidence="13" id="KW-0520">NAD</keyword>
<evidence type="ECO:0000256" key="9">
    <source>
        <dbReference type="ARBA" id="ARBA00022840"/>
    </source>
</evidence>
<feature type="region of interest" description="Disordered" evidence="16">
    <location>
        <begin position="500"/>
        <end position="564"/>
    </location>
</feature>
<dbReference type="GO" id="GO:0005524">
    <property type="term" value="F:ATP binding"/>
    <property type="evidence" value="ECO:0007669"/>
    <property type="project" value="UniProtKB-KW"/>
</dbReference>
<keyword evidence="19" id="KW-1185">Reference proteome</keyword>
<dbReference type="HAMAP" id="MF_00361">
    <property type="entry name" value="NAD_kinase"/>
    <property type="match status" value="1"/>
</dbReference>
<keyword evidence="6" id="KW-0808">Transferase</keyword>
<feature type="compositionally biased region" description="Polar residues" evidence="16">
    <location>
        <begin position="504"/>
        <end position="519"/>
    </location>
</feature>
<keyword evidence="10" id="KW-0521">NADP</keyword>
<keyword evidence="7" id="KW-0547">Nucleotide-binding</keyword>
<dbReference type="SUPFAM" id="SSF111331">
    <property type="entry name" value="NAD kinase/diacylglycerol kinase-like"/>
    <property type="match status" value="1"/>
</dbReference>
<dbReference type="GO" id="GO:0003951">
    <property type="term" value="F:NAD+ kinase activity"/>
    <property type="evidence" value="ECO:0007669"/>
    <property type="project" value="UniProtKB-EC"/>
</dbReference>
<feature type="compositionally biased region" description="Acidic residues" evidence="16">
    <location>
        <begin position="658"/>
        <end position="679"/>
    </location>
</feature>
<dbReference type="Pfam" id="PF22741">
    <property type="entry name" value="PTP-NADK"/>
    <property type="match status" value="1"/>
</dbReference>
<sequence length="1114" mass="123036">MNSSSAVLCTHTSPFIRGNGGTVLPEKNSSLKPQRLPWFQIRRLQVAATSLTRRKEPLSKVRTNSCSIKSLPRSRGVWVAEQGSFRRLEKQVASRRGAKRALSLRTHWVRDSDGVGFSSWNHASPTSPARKRSRRLAFEGVSEEPLSDSSALDAIEQAIKFQAKGESRLFLFGPPTGDLAVIEAFCRLHRLAESLQATAMDALRSYSSVAGSVPTSGSERGDVSLVEENVAARLAQLITMLHTRKPEILCGTRVGRPQVEAPLDEPSPFAKFRMEVRECCKPLETALESLLPVGSEQLLAVNRALLKLKNACLDSGFPRPEGLPKHADIPNLAVVRFRPSKSARSLHNDAEDVAFWRGGQITDEGLEWLLQKGFKTIVDMREETARHIAAEAIQKAVAGGKLQVVRLHVDRGKQPTAEQVEEFARLVEDERNKPLYLHTLAGVSRASAMVSSWREFVLYEKVRERARQRKLLTNGTLRSNPKTDDNGKPLVSASETLIEETLSDKLNSPRNKETPSQVSGGDEVSEITRVSKETSTPDDESKPSVSTTTAALNGKLGSSAGEERKEEVPVLVAANAFEAQRPPDVLYRPALARFMKRKKGPVTFLSGRRRATTSSHFSKPKESWDANGSIAGPAGRWGLASPGIPRAESKTTVQQTREDEEEEARDTSSDGDSDGDVVNEENGFAQTDRAVRSVVSVDSAAGKAGESTRESSRGTKSANGALFQIPVSDLVSNDVEEPITVEGDMCASTTGVVRLQSRKKAEMFLVRTDGYSCTRERVRESTLAFTHPSTQQQMLMWKTRPRTCLLLKRLGDELLPHLQRVASFLHHQEGMNVVVEPDVHDRLARLPGFGFVQTFYSQDTSELHERVDFVVCLGGDGVILHASNLFRSAVPPVVSFNLGSLGFLTAHPFEDFKQDLRAIIHGHSEMLTGVYITLRMRLRCELFRNGKAVPGKVFDVLNEVVVDRGSNPYLSKIECYERNRLITKVQADGVIVATPTGSTAYSTAAGGSMVHPNVPCMLFTPICPHSLSFRPVILPDSALLELKVPSDARNNAWVSFDGKKRQQLSKGDSVRIRMSEHPLPTVNKSDQTDDWFQSLIRCLNWNERAEQRPLNVQF</sequence>
<evidence type="ECO:0000256" key="11">
    <source>
        <dbReference type="ARBA" id="ARBA00022860"/>
    </source>
</evidence>